<dbReference type="OrthoDB" id="249876at2"/>
<evidence type="ECO:0000313" key="3">
    <source>
        <dbReference type="Proteomes" id="UP000315700"/>
    </source>
</evidence>
<dbReference type="AlphaFoldDB" id="A0A517SH40"/>
<dbReference type="InterPro" id="IPR011464">
    <property type="entry name" value="DUF1570"/>
</dbReference>
<dbReference type="Pfam" id="PF07607">
    <property type="entry name" value="DUF1570"/>
    <property type="match status" value="1"/>
</dbReference>
<gene>
    <name evidence="2" type="ORF">Pan44_34890</name>
</gene>
<dbReference type="Proteomes" id="UP000315700">
    <property type="component" value="Chromosome"/>
</dbReference>
<dbReference type="EMBL" id="CP036271">
    <property type="protein sequence ID" value="QDT55446.1"/>
    <property type="molecule type" value="Genomic_DNA"/>
</dbReference>
<dbReference type="InParanoid" id="A0A517SH40"/>
<dbReference type="KEGG" id="ccos:Pan44_34890"/>
<reference evidence="2 3" key="1">
    <citation type="submission" date="2019-02" db="EMBL/GenBank/DDBJ databases">
        <title>Deep-cultivation of Planctomycetes and their phenomic and genomic characterization uncovers novel biology.</title>
        <authorList>
            <person name="Wiegand S."/>
            <person name="Jogler M."/>
            <person name="Boedeker C."/>
            <person name="Pinto D."/>
            <person name="Vollmers J."/>
            <person name="Rivas-Marin E."/>
            <person name="Kohn T."/>
            <person name="Peeters S.H."/>
            <person name="Heuer A."/>
            <person name="Rast P."/>
            <person name="Oberbeckmann S."/>
            <person name="Bunk B."/>
            <person name="Jeske O."/>
            <person name="Meyerdierks A."/>
            <person name="Storesund J.E."/>
            <person name="Kallscheuer N."/>
            <person name="Luecker S."/>
            <person name="Lage O.M."/>
            <person name="Pohl T."/>
            <person name="Merkel B.J."/>
            <person name="Hornburger P."/>
            <person name="Mueller R.-W."/>
            <person name="Bruemmer F."/>
            <person name="Labrenz M."/>
            <person name="Spormann A.M."/>
            <person name="Op den Camp H."/>
            <person name="Overmann J."/>
            <person name="Amann R."/>
            <person name="Jetten M.S.M."/>
            <person name="Mascher T."/>
            <person name="Medema M.H."/>
            <person name="Devos D.P."/>
            <person name="Kaster A.-K."/>
            <person name="Ovreas L."/>
            <person name="Rohde M."/>
            <person name="Galperin M.Y."/>
            <person name="Jogler C."/>
        </authorList>
    </citation>
    <scope>NUCLEOTIDE SEQUENCE [LARGE SCALE GENOMIC DNA]</scope>
    <source>
        <strain evidence="2 3">Pan44</strain>
    </source>
</reference>
<protein>
    <recommendedName>
        <fullName evidence="1">DUF1570 domain-containing protein</fullName>
    </recommendedName>
</protein>
<keyword evidence="3" id="KW-1185">Reference proteome</keyword>
<organism evidence="2 3">
    <name type="scientific">Caulifigura coniformis</name>
    <dbReference type="NCBI Taxonomy" id="2527983"/>
    <lineage>
        <taxon>Bacteria</taxon>
        <taxon>Pseudomonadati</taxon>
        <taxon>Planctomycetota</taxon>
        <taxon>Planctomycetia</taxon>
        <taxon>Planctomycetales</taxon>
        <taxon>Planctomycetaceae</taxon>
        <taxon>Caulifigura</taxon>
    </lineage>
</organism>
<proteinExistence type="predicted"/>
<evidence type="ECO:0000259" key="1">
    <source>
        <dbReference type="Pfam" id="PF07607"/>
    </source>
</evidence>
<dbReference type="RefSeq" id="WP_145031246.1">
    <property type="nucleotide sequence ID" value="NZ_CP036271.1"/>
</dbReference>
<evidence type="ECO:0000313" key="2">
    <source>
        <dbReference type="EMBL" id="QDT55446.1"/>
    </source>
</evidence>
<name>A0A517SH40_9PLAN</name>
<accession>A0A517SH40</accession>
<sequence length="312" mass="34787">MDAYLLRKPRRPGIFVSAQSAVGVLRKGRLAAAGLLIATGLLSGCATHRGQSLAELPAKHSVRAERIVIHSDSPIDQKSPILTELAELRHDIMSTLNLQESKRPVIVYLFRDQQRYADYMRQKYPNLPSRRAFFVGTTSELAVYAYHGDNLANDLRHEYTHGVLHSSLKNLPLWLDEGLAEYFEPPRDVHHVNDEHVSRLTAAIQGGWEPDLQRLEQLTGVAEMQAMDYHEAWAWVYTMLQSDNGDASLLVDYIHSCKTDPSPKRLSQAVASTLNTGKTRLIDKVAALDPAGSTVVPAAFRRPGDEGRAFVE</sequence>
<feature type="domain" description="DUF1570" evidence="1">
    <location>
        <begin position="161"/>
        <end position="245"/>
    </location>
</feature>